<feature type="transmembrane region" description="Helical" evidence="1">
    <location>
        <begin position="305"/>
        <end position="326"/>
    </location>
</feature>
<feature type="transmembrane region" description="Helical" evidence="1">
    <location>
        <begin position="20"/>
        <end position="39"/>
    </location>
</feature>
<feature type="transmembrane region" description="Helical" evidence="1">
    <location>
        <begin position="156"/>
        <end position="174"/>
    </location>
</feature>
<protein>
    <submittedName>
        <fullName evidence="3">Predicted acyltransferase</fullName>
    </submittedName>
</protein>
<feature type="transmembrane region" description="Helical" evidence="1">
    <location>
        <begin position="243"/>
        <end position="263"/>
    </location>
</feature>
<feature type="transmembrane region" description="Helical" evidence="1">
    <location>
        <begin position="127"/>
        <end position="144"/>
    </location>
</feature>
<dbReference type="STRING" id="260084.SAMN02927928_0802"/>
<sequence>METTEPRAAAPSDSVTRVGAIDLLRALTMVLMIFVNDLWSLKDIPAWFEHVPRGVDGMGLADVVFPAFLFIVGVSLPFAIDSRRAKGDSDPQLVRHVIGRSIALLVMGVFFVNGETINAGATGMTTLVWDAVCSVAFILIWNAYPRTMPQWGQWGLKTTGIVILLVLAFIYRGSEDGNLDRFAPHWWGILGLIGWAYLVAALVTVFARGRLAILTSAWAAFSLLSLAWAAGLVPAPLRLIPEPIIDGTMTALSLGGVVIARLFQIFQGKNENLRMTLVFAVIAALLITLSIYTRQFWGLSKLAATPAWLFLCSAFTLIAFTGLYWISDMARKAHWFNPVKPAGTDTLLCYLMPAFLYLAMDMVSLDLPEPLLTGGGGLVKSLVFALICVWMAGGLRKAGIRLKL</sequence>
<gene>
    <name evidence="3" type="ORF">SAMN02927928_0802</name>
</gene>
<keyword evidence="4" id="KW-1185">Reference proteome</keyword>
<dbReference type="OrthoDB" id="9811314at2"/>
<dbReference type="PANTHER" id="PTHR31061">
    <property type="entry name" value="LD22376P"/>
    <property type="match status" value="1"/>
</dbReference>
<name>A0A1G4PZX3_9CAUL</name>
<keyword evidence="1" id="KW-0812">Transmembrane</keyword>
<feature type="transmembrane region" description="Helical" evidence="1">
    <location>
        <begin position="186"/>
        <end position="206"/>
    </location>
</feature>
<evidence type="ECO:0000313" key="3">
    <source>
        <dbReference type="EMBL" id="SCW37832.1"/>
    </source>
</evidence>
<dbReference type="PANTHER" id="PTHR31061:SF24">
    <property type="entry name" value="LD22376P"/>
    <property type="match status" value="1"/>
</dbReference>
<keyword evidence="1" id="KW-1133">Transmembrane helix</keyword>
<feature type="transmembrane region" description="Helical" evidence="1">
    <location>
        <begin position="275"/>
        <end position="293"/>
    </location>
</feature>
<keyword evidence="1" id="KW-0472">Membrane</keyword>
<keyword evidence="3" id="KW-0808">Transferase</keyword>
<feature type="transmembrane region" description="Helical" evidence="1">
    <location>
        <begin position="347"/>
        <end position="365"/>
    </location>
</feature>
<evidence type="ECO:0000256" key="1">
    <source>
        <dbReference type="SAM" id="Phobius"/>
    </source>
</evidence>
<evidence type="ECO:0000313" key="4">
    <source>
        <dbReference type="Proteomes" id="UP000199150"/>
    </source>
</evidence>
<accession>A0A1G4PZX3</accession>
<dbReference type="EMBL" id="FMTS01000001">
    <property type="protein sequence ID" value="SCW37832.1"/>
    <property type="molecule type" value="Genomic_DNA"/>
</dbReference>
<feature type="transmembrane region" description="Helical" evidence="1">
    <location>
        <begin position="59"/>
        <end position="80"/>
    </location>
</feature>
<dbReference type="Proteomes" id="UP000199150">
    <property type="component" value="Unassembled WGS sequence"/>
</dbReference>
<organism evidence="3 4">
    <name type="scientific">Asticcacaulis taihuensis</name>
    <dbReference type="NCBI Taxonomy" id="260084"/>
    <lineage>
        <taxon>Bacteria</taxon>
        <taxon>Pseudomonadati</taxon>
        <taxon>Pseudomonadota</taxon>
        <taxon>Alphaproteobacteria</taxon>
        <taxon>Caulobacterales</taxon>
        <taxon>Caulobacteraceae</taxon>
        <taxon>Asticcacaulis</taxon>
    </lineage>
</organism>
<evidence type="ECO:0000259" key="2">
    <source>
        <dbReference type="Pfam" id="PF16401"/>
    </source>
</evidence>
<feature type="transmembrane region" description="Helical" evidence="1">
    <location>
        <begin position="218"/>
        <end position="237"/>
    </location>
</feature>
<reference evidence="4" key="1">
    <citation type="submission" date="2016-10" db="EMBL/GenBank/DDBJ databases">
        <authorList>
            <person name="Varghese N."/>
            <person name="Submissions S."/>
        </authorList>
    </citation>
    <scope>NUCLEOTIDE SEQUENCE [LARGE SCALE GENOMIC DNA]</scope>
    <source>
        <strain evidence="4">CGMCC 1.3431</strain>
    </source>
</reference>
<proteinExistence type="predicted"/>
<dbReference type="Pfam" id="PF16401">
    <property type="entry name" value="DUF5009"/>
    <property type="match status" value="1"/>
</dbReference>
<dbReference type="RefSeq" id="WP_090643913.1">
    <property type="nucleotide sequence ID" value="NZ_CBCRYE010000001.1"/>
</dbReference>
<feature type="transmembrane region" description="Helical" evidence="1">
    <location>
        <begin position="377"/>
        <end position="395"/>
    </location>
</feature>
<dbReference type="InterPro" id="IPR032176">
    <property type="entry name" value="DUF5009"/>
</dbReference>
<dbReference type="GO" id="GO:0016746">
    <property type="term" value="F:acyltransferase activity"/>
    <property type="evidence" value="ECO:0007669"/>
    <property type="project" value="UniProtKB-KW"/>
</dbReference>
<keyword evidence="3" id="KW-0012">Acyltransferase</keyword>
<feature type="domain" description="DUF5009" evidence="2">
    <location>
        <begin position="20"/>
        <end position="184"/>
    </location>
</feature>
<feature type="transmembrane region" description="Helical" evidence="1">
    <location>
        <begin position="101"/>
        <end position="121"/>
    </location>
</feature>
<dbReference type="AlphaFoldDB" id="A0A1G4PZX3"/>